<organism evidence="4 5">
    <name type="scientific">Halorhodospira neutriphila</name>
    <dbReference type="NCBI Taxonomy" id="168379"/>
    <lineage>
        <taxon>Bacteria</taxon>
        <taxon>Pseudomonadati</taxon>
        <taxon>Pseudomonadota</taxon>
        <taxon>Gammaproteobacteria</taxon>
        <taxon>Chromatiales</taxon>
        <taxon>Ectothiorhodospiraceae</taxon>
        <taxon>Halorhodospira</taxon>
    </lineage>
</organism>
<dbReference type="EMBL" id="NRSH01000052">
    <property type="protein sequence ID" value="MBK1726593.1"/>
    <property type="molecule type" value="Genomic_DNA"/>
</dbReference>
<reference evidence="4 5" key="1">
    <citation type="journal article" date="2020" name="Microorganisms">
        <title>Osmotic Adaptation and Compatible Solute Biosynthesis of Phototrophic Bacteria as Revealed from Genome Analyses.</title>
        <authorList>
            <person name="Imhoff J.F."/>
            <person name="Rahn T."/>
            <person name="Kunzel S."/>
            <person name="Keller A."/>
            <person name="Neulinger S.C."/>
        </authorList>
    </citation>
    <scope>NUCLEOTIDE SEQUENCE [LARGE SCALE GENOMIC DNA]</scope>
    <source>
        <strain evidence="4 5">DSM 15116</strain>
    </source>
</reference>
<evidence type="ECO:0000313" key="5">
    <source>
        <dbReference type="Proteomes" id="UP000738126"/>
    </source>
</evidence>
<evidence type="ECO:0000256" key="3">
    <source>
        <dbReference type="SAM" id="MobiDB-lite"/>
    </source>
</evidence>
<comment type="similarity">
    <text evidence="1 2">Belongs to the UPF0102 family.</text>
</comment>
<evidence type="ECO:0000256" key="2">
    <source>
        <dbReference type="HAMAP-Rule" id="MF_00048"/>
    </source>
</evidence>
<proteinExistence type="inferred from homology"/>
<dbReference type="Pfam" id="PF02021">
    <property type="entry name" value="UPF0102"/>
    <property type="match status" value="1"/>
</dbReference>
<feature type="region of interest" description="Disordered" evidence="3">
    <location>
        <begin position="1"/>
        <end position="25"/>
    </location>
</feature>
<dbReference type="NCBIfam" id="NF009150">
    <property type="entry name" value="PRK12497.1-3"/>
    <property type="match status" value="1"/>
</dbReference>
<dbReference type="InterPro" id="IPR011856">
    <property type="entry name" value="tRNA_endonuc-like_dom_sf"/>
</dbReference>
<dbReference type="Gene3D" id="3.40.1350.10">
    <property type="match status" value="1"/>
</dbReference>
<dbReference type="PANTHER" id="PTHR34039:SF1">
    <property type="entry name" value="UPF0102 PROTEIN YRAN"/>
    <property type="match status" value="1"/>
</dbReference>
<dbReference type="Proteomes" id="UP000738126">
    <property type="component" value="Unassembled WGS sequence"/>
</dbReference>
<dbReference type="RefSeq" id="WP_200257918.1">
    <property type="nucleotide sequence ID" value="NZ_NRSH01000052.1"/>
</dbReference>
<dbReference type="SUPFAM" id="SSF52980">
    <property type="entry name" value="Restriction endonuclease-like"/>
    <property type="match status" value="1"/>
</dbReference>
<evidence type="ECO:0000313" key="4">
    <source>
        <dbReference type="EMBL" id="MBK1726593.1"/>
    </source>
</evidence>
<accession>A0ABS1E512</accession>
<dbReference type="InterPro" id="IPR011335">
    <property type="entry name" value="Restrct_endonuc-II-like"/>
</dbReference>
<dbReference type="NCBIfam" id="TIGR00252">
    <property type="entry name" value="YraN family protein"/>
    <property type="match status" value="1"/>
</dbReference>
<keyword evidence="5" id="KW-1185">Reference proteome</keyword>
<comment type="caution">
    <text evidence="4">The sequence shown here is derived from an EMBL/GenBank/DDBJ whole genome shotgun (WGS) entry which is preliminary data.</text>
</comment>
<dbReference type="PANTHER" id="PTHR34039">
    <property type="entry name" value="UPF0102 PROTEIN YRAN"/>
    <property type="match status" value="1"/>
</dbReference>
<name>A0ABS1E512_9GAMM</name>
<dbReference type="HAMAP" id="MF_00048">
    <property type="entry name" value="UPF0102"/>
    <property type="match status" value="1"/>
</dbReference>
<sequence>MGSSSERGGRKPPRPSTTATGAAAEQAARRFLEQQGLRTLACNYRARGGEIDLVMADGGVTVFVEVRRRKGRDLAGALRSVDRPKQRRLLRAAQQWLSRRPGLARFDVVAVSGEGNSELQWLRNAFGADAPP</sequence>
<evidence type="ECO:0000256" key="1">
    <source>
        <dbReference type="ARBA" id="ARBA00006738"/>
    </source>
</evidence>
<gene>
    <name evidence="4" type="ORF">CKO13_06050</name>
</gene>
<dbReference type="InterPro" id="IPR003509">
    <property type="entry name" value="UPF0102_YraN-like"/>
</dbReference>
<protein>
    <recommendedName>
        <fullName evidence="2">UPF0102 protein CKO13_06050</fullName>
    </recommendedName>
</protein>